<dbReference type="InterPro" id="IPR007219">
    <property type="entry name" value="XnlR_reg_dom"/>
</dbReference>
<evidence type="ECO:0000256" key="4">
    <source>
        <dbReference type="SAM" id="MobiDB-lite"/>
    </source>
</evidence>
<dbReference type="CDD" id="cd12148">
    <property type="entry name" value="fungal_TF_MHR"/>
    <property type="match status" value="1"/>
</dbReference>
<feature type="region of interest" description="Disordered" evidence="4">
    <location>
        <begin position="477"/>
        <end position="667"/>
    </location>
</feature>
<reference evidence="6 7" key="1">
    <citation type="journal article" date="2025" name="Microbiol. Resour. Announc.">
        <title>Draft genome sequences for Neonectria magnoliae and Neonectria punicea, canker pathogens of Liriodendron tulipifera and Acer saccharum in West Virginia.</title>
        <authorList>
            <person name="Petronek H.M."/>
            <person name="Kasson M.T."/>
            <person name="Metheny A.M."/>
            <person name="Stauder C.M."/>
            <person name="Lovett B."/>
            <person name="Lynch S.C."/>
            <person name="Garnas J.R."/>
            <person name="Kasson L.R."/>
            <person name="Stajich J.E."/>
        </authorList>
    </citation>
    <scope>NUCLEOTIDE SEQUENCE [LARGE SCALE GENOMIC DNA]</scope>
    <source>
        <strain evidence="6 7">NRRL 64651</strain>
    </source>
</reference>
<feature type="compositionally biased region" description="Polar residues" evidence="4">
    <location>
        <begin position="635"/>
        <end position="648"/>
    </location>
</feature>
<keyword evidence="1" id="KW-0805">Transcription regulation</keyword>
<keyword evidence="2" id="KW-0804">Transcription</keyword>
<name>A0ABR1H1K0_9HYPO</name>
<feature type="compositionally biased region" description="Polar residues" evidence="4">
    <location>
        <begin position="547"/>
        <end position="561"/>
    </location>
</feature>
<dbReference type="Proteomes" id="UP001498421">
    <property type="component" value="Unassembled WGS sequence"/>
</dbReference>
<evidence type="ECO:0000259" key="5">
    <source>
        <dbReference type="SMART" id="SM00906"/>
    </source>
</evidence>
<dbReference type="Pfam" id="PF04082">
    <property type="entry name" value="Fungal_trans"/>
    <property type="match status" value="1"/>
</dbReference>
<dbReference type="PANTHER" id="PTHR47424:SF9">
    <property type="entry name" value="TAH-2"/>
    <property type="match status" value="1"/>
</dbReference>
<evidence type="ECO:0000256" key="2">
    <source>
        <dbReference type="ARBA" id="ARBA00023163"/>
    </source>
</evidence>
<evidence type="ECO:0000256" key="1">
    <source>
        <dbReference type="ARBA" id="ARBA00023015"/>
    </source>
</evidence>
<proteinExistence type="predicted"/>
<sequence>MSCLQLIRIVVERATGPCLFTYDPNRQKIAEADLTIPETVRTALTLPDKKAAEALMESFFINTHGLIDIFDRRSFLQKLGAWYSSPLSVRSSDLCLIYLVLSIGLVMATPAESSPEHHIVTQLRSQEVDHAEVFFRSAKALGDSVCRFEDGEFWTVQALCLMSVYTLAVSKQNAAYVHLGQAVRSAYALGLHKVRETALIFKNEHLQQRRNLWRSLYVLDRFLAMSLGRPTAISEDDCPDDSLEAPTRPSGKTKTRRDQIIGSNGLNANVQASRIISEILKKVYLKPKISTELAQDIADDYKRWSSDLHHAFHSNNLFKSDIAPAQAMAVLHTQLLGCHSIILLTRPIFMYLLVRAQKSRLENQAPVLDPTSRMEMFSETCIIASTKTIRLAQAVFDSKRLPRSNPFILYFVFTAALLIMANEFGCLHDNPCYQESITYALNIVSYCSATDVEAGRFIFILTAFKDVLQGQAALGGPAQHSHRVYPARSSPGSSKDPIEILPCRDKIPKREESASRSPRPAPRESEADISHVSQAPMNPQGRRRPKMSSTGAAESTFSPVNSLPLLPQACRTSEREESNPGGSGSLHSEPGFHFDGFWEESVSHVHTPGTGPGPMAQIHATETGDAMEYIPYATSGVSSTPQNQSTGTVRDPTGVTYPPDDHTKYER</sequence>
<dbReference type="InterPro" id="IPR051127">
    <property type="entry name" value="Fungal_SecMet_Regulators"/>
</dbReference>
<dbReference type="EMBL" id="JAZAVK010000277">
    <property type="protein sequence ID" value="KAK7414767.1"/>
    <property type="molecule type" value="Genomic_DNA"/>
</dbReference>
<feature type="compositionally biased region" description="Acidic residues" evidence="4">
    <location>
        <begin position="234"/>
        <end position="243"/>
    </location>
</feature>
<evidence type="ECO:0000256" key="3">
    <source>
        <dbReference type="ARBA" id="ARBA00023242"/>
    </source>
</evidence>
<protein>
    <recommendedName>
        <fullName evidence="5">Xylanolytic transcriptional activator regulatory domain-containing protein</fullName>
    </recommendedName>
</protein>
<dbReference type="SMART" id="SM00906">
    <property type="entry name" value="Fungal_trans"/>
    <property type="match status" value="1"/>
</dbReference>
<comment type="caution">
    <text evidence="6">The sequence shown here is derived from an EMBL/GenBank/DDBJ whole genome shotgun (WGS) entry which is preliminary data.</text>
</comment>
<evidence type="ECO:0000313" key="7">
    <source>
        <dbReference type="Proteomes" id="UP001498421"/>
    </source>
</evidence>
<accession>A0ABR1H1K0</accession>
<feature type="domain" description="Xylanolytic transcriptional activator regulatory" evidence="5">
    <location>
        <begin position="175"/>
        <end position="248"/>
    </location>
</feature>
<evidence type="ECO:0000313" key="6">
    <source>
        <dbReference type="EMBL" id="KAK7414767.1"/>
    </source>
</evidence>
<organism evidence="6 7">
    <name type="scientific">Neonectria magnoliae</name>
    <dbReference type="NCBI Taxonomy" id="2732573"/>
    <lineage>
        <taxon>Eukaryota</taxon>
        <taxon>Fungi</taxon>
        <taxon>Dikarya</taxon>
        <taxon>Ascomycota</taxon>
        <taxon>Pezizomycotina</taxon>
        <taxon>Sordariomycetes</taxon>
        <taxon>Hypocreomycetidae</taxon>
        <taxon>Hypocreales</taxon>
        <taxon>Nectriaceae</taxon>
        <taxon>Neonectria</taxon>
    </lineage>
</organism>
<feature type="region of interest" description="Disordered" evidence="4">
    <location>
        <begin position="234"/>
        <end position="259"/>
    </location>
</feature>
<keyword evidence="3" id="KW-0539">Nucleus</keyword>
<feature type="compositionally biased region" description="Basic and acidic residues" evidence="4">
    <location>
        <begin position="496"/>
        <end position="514"/>
    </location>
</feature>
<keyword evidence="7" id="KW-1185">Reference proteome</keyword>
<dbReference type="PANTHER" id="PTHR47424">
    <property type="entry name" value="REGULATORY PROTEIN GAL4"/>
    <property type="match status" value="1"/>
</dbReference>
<gene>
    <name evidence="6" type="ORF">QQZ08_012504</name>
</gene>